<dbReference type="Proteomes" id="UP000515153">
    <property type="component" value="Unplaced"/>
</dbReference>
<evidence type="ECO:0000256" key="1">
    <source>
        <dbReference type="SAM" id="MobiDB-lite"/>
    </source>
</evidence>
<feature type="non-terminal residue" evidence="3">
    <location>
        <position position="1"/>
    </location>
</feature>
<accession>A0A6P8BBD1</accession>
<dbReference type="GeneID" id="41958193"/>
<proteinExistence type="predicted"/>
<reference evidence="3" key="3">
    <citation type="submission" date="2025-08" db="UniProtKB">
        <authorList>
            <consortium name="RefSeq"/>
        </authorList>
    </citation>
    <scope>IDENTIFICATION</scope>
    <source>
        <strain evidence="3">NI907</strain>
    </source>
</reference>
<gene>
    <name evidence="3" type="ORF">PgNI_03228</name>
</gene>
<reference evidence="3" key="2">
    <citation type="submission" date="2019-10" db="EMBL/GenBank/DDBJ databases">
        <authorList>
            <consortium name="NCBI Genome Project"/>
        </authorList>
    </citation>
    <scope>NUCLEOTIDE SEQUENCE</scope>
    <source>
        <strain evidence="3">NI907</strain>
    </source>
</reference>
<sequence>DYVTIVGASEVRPDLRPDQTSGQAPQKVDHDPSRHLFDLPLAKMPYDTAPPSAISPSATPGFSFCCLDQCCHEKHSQLA</sequence>
<protein>
    <submittedName>
        <fullName evidence="3">Uncharacterized protein</fullName>
    </submittedName>
</protein>
<feature type="region of interest" description="Disordered" evidence="1">
    <location>
        <begin position="1"/>
        <end position="33"/>
    </location>
</feature>
<evidence type="ECO:0000313" key="2">
    <source>
        <dbReference type="Proteomes" id="UP000515153"/>
    </source>
</evidence>
<dbReference type="RefSeq" id="XP_030984503.1">
    <property type="nucleotide sequence ID" value="XM_031123283.1"/>
</dbReference>
<evidence type="ECO:0000313" key="3">
    <source>
        <dbReference type="RefSeq" id="XP_030984503.1"/>
    </source>
</evidence>
<dbReference type="KEGG" id="pgri:PgNI_03228"/>
<dbReference type="AlphaFoldDB" id="A0A6P8BBD1"/>
<organism evidence="2 3">
    <name type="scientific">Pyricularia grisea</name>
    <name type="common">Crabgrass-specific blast fungus</name>
    <name type="synonym">Magnaporthe grisea</name>
    <dbReference type="NCBI Taxonomy" id="148305"/>
    <lineage>
        <taxon>Eukaryota</taxon>
        <taxon>Fungi</taxon>
        <taxon>Dikarya</taxon>
        <taxon>Ascomycota</taxon>
        <taxon>Pezizomycotina</taxon>
        <taxon>Sordariomycetes</taxon>
        <taxon>Sordariomycetidae</taxon>
        <taxon>Magnaporthales</taxon>
        <taxon>Pyriculariaceae</taxon>
        <taxon>Pyricularia</taxon>
    </lineage>
</organism>
<keyword evidence="2" id="KW-1185">Reference proteome</keyword>
<reference evidence="3" key="1">
    <citation type="journal article" date="2019" name="Mol. Biol. Evol.">
        <title>Blast fungal genomes show frequent chromosomal changes, gene gains and losses, and effector gene turnover.</title>
        <authorList>
            <person name="Gomez Luciano L.B."/>
            <person name="Jason Tsai I."/>
            <person name="Chuma I."/>
            <person name="Tosa Y."/>
            <person name="Chen Y.H."/>
            <person name="Li J.Y."/>
            <person name="Li M.Y."/>
            <person name="Jade Lu M.Y."/>
            <person name="Nakayashiki H."/>
            <person name="Li W.H."/>
        </authorList>
    </citation>
    <scope>NUCLEOTIDE SEQUENCE</scope>
    <source>
        <strain evidence="3">NI907</strain>
    </source>
</reference>
<name>A0A6P8BBD1_PYRGI</name>